<dbReference type="Pfam" id="PF13966">
    <property type="entry name" value="zf-RVT"/>
    <property type="match status" value="1"/>
</dbReference>
<protein>
    <submittedName>
        <fullName evidence="2">RNA-directed DNA polymerase, eukaryota, reverse transcriptase zinc-binding domain protein</fullName>
    </submittedName>
</protein>
<dbReference type="GO" id="GO:0003964">
    <property type="term" value="F:RNA-directed DNA polymerase activity"/>
    <property type="evidence" value="ECO:0007669"/>
    <property type="project" value="UniProtKB-KW"/>
</dbReference>
<keyword evidence="2" id="KW-0695">RNA-directed DNA polymerase</keyword>
<reference evidence="2" key="1">
    <citation type="journal article" date="2022" name="Int. J. Mol. Sci.">
        <title>Draft Genome of Tanacetum Coccineum: Genomic Comparison of Closely Related Tanacetum-Family Plants.</title>
        <authorList>
            <person name="Yamashiro T."/>
            <person name="Shiraishi A."/>
            <person name="Nakayama K."/>
            <person name="Satake H."/>
        </authorList>
    </citation>
    <scope>NUCLEOTIDE SEQUENCE</scope>
</reference>
<feature type="domain" description="Reverse transcriptase" evidence="1">
    <location>
        <begin position="84"/>
        <end position="363"/>
    </location>
</feature>
<dbReference type="Proteomes" id="UP001151760">
    <property type="component" value="Unassembled WGS sequence"/>
</dbReference>
<gene>
    <name evidence="2" type="ORF">Tco_0802316</name>
</gene>
<name>A0ABQ5A2R4_9ASTR</name>
<dbReference type="SUPFAM" id="SSF56672">
    <property type="entry name" value="DNA/RNA polymerases"/>
    <property type="match status" value="1"/>
</dbReference>
<dbReference type="PROSITE" id="PS50878">
    <property type="entry name" value="RT_POL"/>
    <property type="match status" value="1"/>
</dbReference>
<dbReference type="EMBL" id="BQNB010011801">
    <property type="protein sequence ID" value="GJS95348.1"/>
    <property type="molecule type" value="Genomic_DNA"/>
</dbReference>
<comment type="caution">
    <text evidence="2">The sequence shown here is derived from an EMBL/GenBank/DDBJ whole genome shotgun (WGS) entry which is preliminary data.</text>
</comment>
<dbReference type="CDD" id="cd09272">
    <property type="entry name" value="RNase_HI_RT_Ty1"/>
    <property type="match status" value="1"/>
</dbReference>
<dbReference type="InterPro" id="IPR043502">
    <property type="entry name" value="DNA/RNA_pol_sf"/>
</dbReference>
<evidence type="ECO:0000313" key="2">
    <source>
        <dbReference type="EMBL" id="GJS95348.1"/>
    </source>
</evidence>
<dbReference type="PANTHER" id="PTHR33116:SF84">
    <property type="entry name" value="RNA-DIRECTED DNA POLYMERASE"/>
    <property type="match status" value="1"/>
</dbReference>
<keyword evidence="2" id="KW-0808">Transferase</keyword>
<sequence length="831" mass="95542">MAATGAACQALWLKRLHSEITGWEEERITLKVDNISAIALVMNLVFHGRSKHIDIHYHFICECIENGHINVEHISRDVCLDVKEFFQTRKLLKEMNATVISLIPKLSTPNKVSDFRPIACCNVLYKYINKVITNIIKSGLEKVVSINQSAFIPGKNIRNNILLTHKLLKGYNIKNEPKRCALKIDLQKAYDTMSWSFLKTVLKRFGFHEVMVNWIMTCISTSAFSICLNDQTHGYFKGARGLRQGDHISLYLFTLVMEVLNLIMIKNIKADGRFRYHAGCKDLQLTHLCFVDDLMVFCNGDVHSISIVKKFLNEFSNVSVFLPNIKKSTIFFGSINDQVKKEILNIVALSIGKLPMKYLGVSLLAKCLCVKDCSQLIDKVKERIGDWKNRFLSYAERFQLITSVLATMQTYWASVYLIPKIIVKEIDKDQNGPLSNYITKRYIYDAKFKSNDNVADLIKEARWKWPSKWLDMFPTLNEIHVPFLNDSPDKAVWISNRGKKKEFTVKEAWKNVRTEYPKVSWHQIVWFSQCTPRHTFIIWLALHGRLQTHDIMAKWNNNITLSYSLYDECSDSVTHLFYQCRYSKKVWNVIKAVINLDQINHEWKDIINLLQSLNRENNIKSILKKIRVTVCVYMIWNVRNSRAFKNGSKDDETIIRIVKDEIRRKLASLSVKRYVAVKRVFEEWGHLMIQVPSLAMGRNWLILWVCERSNSAGCTIRKGNLLRRGQSEGVCSCYGDAYPSLSLSHADEDVAIGCAWGKMDRKCSHNDTVMSDSKDSTVTYTEVSNPFEGLSDIGSLGFDGPPMMPEDPYAYVVADFHAPPSPDYVPGPEEP</sequence>
<reference evidence="2" key="2">
    <citation type="submission" date="2022-01" db="EMBL/GenBank/DDBJ databases">
        <authorList>
            <person name="Yamashiro T."/>
            <person name="Shiraishi A."/>
            <person name="Satake H."/>
            <person name="Nakayama K."/>
        </authorList>
    </citation>
    <scope>NUCLEOTIDE SEQUENCE</scope>
</reference>
<dbReference type="Pfam" id="PF00078">
    <property type="entry name" value="RVT_1"/>
    <property type="match status" value="1"/>
</dbReference>
<keyword evidence="3" id="KW-1185">Reference proteome</keyword>
<organism evidence="2 3">
    <name type="scientific">Tanacetum coccineum</name>
    <dbReference type="NCBI Taxonomy" id="301880"/>
    <lineage>
        <taxon>Eukaryota</taxon>
        <taxon>Viridiplantae</taxon>
        <taxon>Streptophyta</taxon>
        <taxon>Embryophyta</taxon>
        <taxon>Tracheophyta</taxon>
        <taxon>Spermatophyta</taxon>
        <taxon>Magnoliopsida</taxon>
        <taxon>eudicotyledons</taxon>
        <taxon>Gunneridae</taxon>
        <taxon>Pentapetalae</taxon>
        <taxon>asterids</taxon>
        <taxon>campanulids</taxon>
        <taxon>Asterales</taxon>
        <taxon>Asteraceae</taxon>
        <taxon>Asteroideae</taxon>
        <taxon>Anthemideae</taxon>
        <taxon>Anthemidinae</taxon>
        <taxon>Tanacetum</taxon>
    </lineage>
</organism>
<dbReference type="CDD" id="cd01650">
    <property type="entry name" value="RT_nLTR_like"/>
    <property type="match status" value="1"/>
</dbReference>
<keyword evidence="2" id="KW-0548">Nucleotidyltransferase</keyword>
<evidence type="ECO:0000259" key="1">
    <source>
        <dbReference type="PROSITE" id="PS50878"/>
    </source>
</evidence>
<proteinExistence type="predicted"/>
<evidence type="ECO:0000313" key="3">
    <source>
        <dbReference type="Proteomes" id="UP001151760"/>
    </source>
</evidence>
<dbReference type="InterPro" id="IPR026960">
    <property type="entry name" value="RVT-Znf"/>
</dbReference>
<dbReference type="PANTHER" id="PTHR33116">
    <property type="entry name" value="REVERSE TRANSCRIPTASE ZINC-BINDING DOMAIN-CONTAINING PROTEIN-RELATED-RELATED"/>
    <property type="match status" value="1"/>
</dbReference>
<accession>A0ABQ5A2R4</accession>
<dbReference type="InterPro" id="IPR000477">
    <property type="entry name" value="RT_dom"/>
</dbReference>